<dbReference type="GeneID" id="130496327"/>
<accession>A0A9W3BYF5</accession>
<organism evidence="2 3">
    <name type="scientific">Raphanus sativus</name>
    <name type="common">Radish</name>
    <name type="synonym">Raphanus raphanistrum var. sativus</name>
    <dbReference type="NCBI Taxonomy" id="3726"/>
    <lineage>
        <taxon>Eukaryota</taxon>
        <taxon>Viridiplantae</taxon>
        <taxon>Streptophyta</taxon>
        <taxon>Embryophyta</taxon>
        <taxon>Tracheophyta</taxon>
        <taxon>Spermatophyta</taxon>
        <taxon>Magnoliopsida</taxon>
        <taxon>eudicotyledons</taxon>
        <taxon>Gunneridae</taxon>
        <taxon>Pentapetalae</taxon>
        <taxon>rosids</taxon>
        <taxon>malvids</taxon>
        <taxon>Brassicales</taxon>
        <taxon>Brassicaceae</taxon>
        <taxon>Brassiceae</taxon>
        <taxon>Raphanus</taxon>
    </lineage>
</organism>
<protein>
    <submittedName>
        <fullName evidence="3">Uncharacterized protein LOC130496327</fullName>
    </submittedName>
</protein>
<dbReference type="OrthoDB" id="1112596at2759"/>
<dbReference type="Proteomes" id="UP000504610">
    <property type="component" value="Chromosome 6"/>
</dbReference>
<proteinExistence type="predicted"/>
<keyword evidence="2" id="KW-1185">Reference proteome</keyword>
<name>A0A9W3BYF5_RAPSA</name>
<reference evidence="2" key="1">
    <citation type="journal article" date="2019" name="Database">
        <title>The radish genome database (RadishGD): an integrated information resource for radish genomics.</title>
        <authorList>
            <person name="Yu H.J."/>
            <person name="Baek S."/>
            <person name="Lee Y.J."/>
            <person name="Cho A."/>
            <person name="Mun J.H."/>
        </authorList>
    </citation>
    <scope>NUCLEOTIDE SEQUENCE [LARGE SCALE GENOMIC DNA]</scope>
    <source>
        <strain evidence="2">cv. WK10039</strain>
    </source>
</reference>
<gene>
    <name evidence="3" type="primary">LOC130496327</name>
</gene>
<dbReference type="AlphaFoldDB" id="A0A9W3BYF5"/>
<dbReference type="KEGG" id="rsz:130496327"/>
<reference evidence="3" key="2">
    <citation type="submission" date="2025-08" db="UniProtKB">
        <authorList>
            <consortium name="RefSeq"/>
        </authorList>
    </citation>
    <scope>IDENTIFICATION</scope>
    <source>
        <tissue evidence="3">Leaf</tissue>
    </source>
</reference>
<evidence type="ECO:0000313" key="2">
    <source>
        <dbReference type="Proteomes" id="UP000504610"/>
    </source>
</evidence>
<dbReference type="RefSeq" id="XP_056844292.1">
    <property type="nucleotide sequence ID" value="XM_056988312.1"/>
</dbReference>
<evidence type="ECO:0000313" key="3">
    <source>
        <dbReference type="RefSeq" id="XP_056844292.1"/>
    </source>
</evidence>
<sequence length="816" mass="93752">MFGLLRQSSKEKPPRKTASQSSFKYALNTFDEFVSVQEKPNRRCNYKVKTTRDVAEQRRIFSPLEVQEFCDNFVEGVAKTLKDASKSHKKSTSTHAPIAEPSLFISKKTQGESENQFEKLKDFSDSLPIYDESDEELIGSLITCEDECDLPSPKSAFMIDDGLTCFEPELPSSLVLSSQDFEEEPFNHPHHGRLPGTRTPLDDDLGPIFDEEDEIGPVFDEEVTSITSIAMESHLRFDPGTSPPPLSPDLQKHCENSDLFNSLPDMFVKISSHDVTRFGLEKMKEFCVSKSVFENIINSFKIFKPDELLDHKCFQNDKGINSEIILTFDQFLTHNKCFDHFEESLELDLQLLDFYARKPFDSNVFKGNGFDLSSSRHTLITGDLFASSLALDSFLIKQLLEHKSLETETDFCDLDFCDSDLQPDLVSFETDKTWHFLRSFRDHCFVLSFDDIVVYNTFFEKHLESLIVISQSELKLVCSDVEQDMHVLKMSNIVACLEKILVCNIYFDEHLERLRHVLLVLGKDILMFDLNKCLSCTFEPGLLVFVLSIQDKQVQPQRRKSIDHARQPEIWRCIDTSTQTGHLGDASDIGLVQSEYLDVQKVFRLDSNFPSKPTPQGFTEAWNHFKILTEEGVMNFSNRQFPSPSICEYPDFEAYSRLVKKRPEPKPIIGFKMSLSSSQKAQYQEKWPRNHEVMIHSPKPAKPVLHLLQWESSQSNQLPTRPWRPGDQSTQSGLTQIFLRNFLEAKCLLSSSYFDMVLENKQFCDEVNHLEPVQPSSLVSLTQELKLLEQSVSTESKVFPQSTSCPNQKHYLMWFL</sequence>
<feature type="region of interest" description="Disordered" evidence="1">
    <location>
        <begin position="1"/>
        <end position="21"/>
    </location>
</feature>
<evidence type="ECO:0000256" key="1">
    <source>
        <dbReference type="SAM" id="MobiDB-lite"/>
    </source>
</evidence>